<feature type="domain" description="Methyltransferase" evidence="1">
    <location>
        <begin position="114"/>
        <end position="172"/>
    </location>
</feature>
<sequence length="225" mass="25020">MEELANRKILEEIQLKKQMLLKQGAVTPLTATIPLTPPSPVGQLPMCSIPPVSATAQMMSAILKLKTLESCLQELNGFSKPKLDLEQYETPAHIAAIALHTIQTRYGDIEDKLILDAGCGTGKFALGAAMLGAGAVTALDIDKDALDILKINIEEQEIKNVDVVHCDFLNNPIGRLHIEKKLKDWNVKGNVIAELKFNIHPTYKFHREQSRDIAVDIWRMQLQHL</sequence>
<dbReference type="Pfam" id="PF13649">
    <property type="entry name" value="Methyltransf_25"/>
    <property type="match status" value="1"/>
</dbReference>
<organism evidence="2 3">
    <name type="scientific">Eumeta variegata</name>
    <name type="common">Bagworm moth</name>
    <name type="synonym">Eumeta japonica</name>
    <dbReference type="NCBI Taxonomy" id="151549"/>
    <lineage>
        <taxon>Eukaryota</taxon>
        <taxon>Metazoa</taxon>
        <taxon>Ecdysozoa</taxon>
        <taxon>Arthropoda</taxon>
        <taxon>Hexapoda</taxon>
        <taxon>Insecta</taxon>
        <taxon>Pterygota</taxon>
        <taxon>Neoptera</taxon>
        <taxon>Endopterygota</taxon>
        <taxon>Lepidoptera</taxon>
        <taxon>Glossata</taxon>
        <taxon>Ditrysia</taxon>
        <taxon>Tineoidea</taxon>
        <taxon>Psychidae</taxon>
        <taxon>Oiketicinae</taxon>
        <taxon>Eumeta</taxon>
    </lineage>
</organism>
<dbReference type="OrthoDB" id="419617at2759"/>
<name>A0A4C1YWP9_EUMVA</name>
<gene>
    <name evidence="2" type="primary">Mettl5</name>
    <name evidence="2" type="ORF">EVAR_52185_1</name>
</gene>
<keyword evidence="2" id="KW-0808">Transferase</keyword>
<evidence type="ECO:0000313" key="3">
    <source>
        <dbReference type="Proteomes" id="UP000299102"/>
    </source>
</evidence>
<dbReference type="SUPFAM" id="SSF53335">
    <property type="entry name" value="S-adenosyl-L-methionine-dependent methyltransferases"/>
    <property type="match status" value="1"/>
</dbReference>
<dbReference type="Proteomes" id="UP000299102">
    <property type="component" value="Unassembled WGS sequence"/>
</dbReference>
<accession>A0A4C1YWP9</accession>
<dbReference type="InterPro" id="IPR041698">
    <property type="entry name" value="Methyltransf_25"/>
</dbReference>
<evidence type="ECO:0000259" key="1">
    <source>
        <dbReference type="Pfam" id="PF13649"/>
    </source>
</evidence>
<dbReference type="GO" id="GO:0006281">
    <property type="term" value="P:DNA repair"/>
    <property type="evidence" value="ECO:0007669"/>
    <property type="project" value="InterPro"/>
</dbReference>
<dbReference type="CDD" id="cd02440">
    <property type="entry name" value="AdoMet_MTases"/>
    <property type="match status" value="1"/>
</dbReference>
<keyword evidence="2" id="KW-0489">Methyltransferase</keyword>
<protein>
    <submittedName>
        <fullName evidence="2">Methyltransferase-like protein 5</fullName>
    </submittedName>
</protein>
<dbReference type="GO" id="GO:0008988">
    <property type="term" value="F:rRNA (adenine-N6-)-methyltransferase activity"/>
    <property type="evidence" value="ECO:0007669"/>
    <property type="project" value="TreeGrafter"/>
</dbReference>
<dbReference type="Pfam" id="PF15925">
    <property type="entry name" value="SOSSC"/>
    <property type="match status" value="1"/>
</dbReference>
<dbReference type="GO" id="GO:0070876">
    <property type="term" value="C:SOSS complex"/>
    <property type="evidence" value="ECO:0007669"/>
    <property type="project" value="InterPro"/>
</dbReference>
<dbReference type="PANTHER" id="PTHR23290">
    <property type="entry name" value="RRNA N6-ADENOSINE-METHYLTRANSFERASE METTL5"/>
    <property type="match status" value="1"/>
</dbReference>
<dbReference type="Gene3D" id="3.40.50.150">
    <property type="entry name" value="Vaccinia Virus protein VP39"/>
    <property type="match status" value="1"/>
</dbReference>
<dbReference type="InterPro" id="IPR051720">
    <property type="entry name" value="rRNA_MeTrfase/Polyamine_Synth"/>
</dbReference>
<dbReference type="EMBL" id="BGZK01001487">
    <property type="protein sequence ID" value="GBP80881.1"/>
    <property type="molecule type" value="Genomic_DNA"/>
</dbReference>
<dbReference type="AlphaFoldDB" id="A0A4C1YWP9"/>
<keyword evidence="3" id="KW-1185">Reference proteome</keyword>
<reference evidence="2 3" key="1">
    <citation type="journal article" date="2019" name="Commun. Biol.">
        <title>The bagworm genome reveals a unique fibroin gene that provides high tensile strength.</title>
        <authorList>
            <person name="Kono N."/>
            <person name="Nakamura H."/>
            <person name="Ohtoshi R."/>
            <person name="Tomita M."/>
            <person name="Numata K."/>
            <person name="Arakawa K."/>
        </authorList>
    </citation>
    <scope>NUCLEOTIDE SEQUENCE [LARGE SCALE GENOMIC DNA]</scope>
</reference>
<dbReference type="STRING" id="151549.A0A4C1YWP9"/>
<comment type="caution">
    <text evidence="2">The sequence shown here is derived from an EMBL/GenBank/DDBJ whole genome shotgun (WGS) entry which is preliminary data.</text>
</comment>
<dbReference type="InterPro" id="IPR031821">
    <property type="entry name" value="SOSSC"/>
</dbReference>
<evidence type="ECO:0000313" key="2">
    <source>
        <dbReference type="EMBL" id="GBP80881.1"/>
    </source>
</evidence>
<proteinExistence type="predicted"/>
<dbReference type="PANTHER" id="PTHR23290:SF0">
    <property type="entry name" value="RRNA N6-ADENOSINE-METHYLTRANSFERASE METTL5"/>
    <property type="match status" value="1"/>
</dbReference>
<dbReference type="InterPro" id="IPR029063">
    <property type="entry name" value="SAM-dependent_MTases_sf"/>
</dbReference>